<gene>
    <name evidence="4" type="primary">MRPS21</name>
    <name evidence="4" type="ORF">BLAG_LOCUS14153</name>
</gene>
<evidence type="ECO:0000256" key="3">
    <source>
        <dbReference type="ARBA" id="ARBA00023274"/>
    </source>
</evidence>
<evidence type="ECO:0000256" key="2">
    <source>
        <dbReference type="ARBA" id="ARBA00022980"/>
    </source>
</evidence>
<dbReference type="GO" id="GO:0003735">
    <property type="term" value="F:structural constituent of ribosome"/>
    <property type="evidence" value="ECO:0007669"/>
    <property type="project" value="InterPro"/>
</dbReference>
<dbReference type="InterPro" id="IPR001911">
    <property type="entry name" value="Ribosomal_bS21"/>
</dbReference>
<dbReference type="AlphaFoldDB" id="A0A8J9ZHS8"/>
<accession>A0A8J9ZHS8</accession>
<protein>
    <submittedName>
        <fullName evidence="4">MRPS21 protein</fullName>
    </submittedName>
</protein>
<dbReference type="Proteomes" id="UP000838412">
    <property type="component" value="Chromosome 2"/>
</dbReference>
<dbReference type="OrthoDB" id="2501249at2759"/>
<dbReference type="GO" id="GO:1990904">
    <property type="term" value="C:ribonucleoprotein complex"/>
    <property type="evidence" value="ECO:0007669"/>
    <property type="project" value="UniProtKB-KW"/>
</dbReference>
<name>A0A8J9ZHS8_BRALA</name>
<organism evidence="4 5">
    <name type="scientific">Branchiostoma lanceolatum</name>
    <name type="common">Common lancelet</name>
    <name type="synonym">Amphioxus lanceolatum</name>
    <dbReference type="NCBI Taxonomy" id="7740"/>
    <lineage>
        <taxon>Eukaryota</taxon>
        <taxon>Metazoa</taxon>
        <taxon>Chordata</taxon>
        <taxon>Cephalochordata</taxon>
        <taxon>Leptocardii</taxon>
        <taxon>Amphioxiformes</taxon>
        <taxon>Branchiostomatidae</taxon>
        <taxon>Branchiostoma</taxon>
    </lineage>
</organism>
<evidence type="ECO:0000313" key="5">
    <source>
        <dbReference type="Proteomes" id="UP000838412"/>
    </source>
</evidence>
<evidence type="ECO:0000256" key="1">
    <source>
        <dbReference type="ARBA" id="ARBA00006640"/>
    </source>
</evidence>
<dbReference type="PANTHER" id="PTHR21109">
    <property type="entry name" value="MITOCHONDRIAL 28S RIBOSOMAL PROTEIN S21"/>
    <property type="match status" value="1"/>
</dbReference>
<dbReference type="Gene3D" id="1.20.5.1150">
    <property type="entry name" value="Ribosomal protein S8"/>
    <property type="match status" value="1"/>
</dbReference>
<evidence type="ECO:0000313" key="4">
    <source>
        <dbReference type="EMBL" id="CAH1254929.1"/>
    </source>
</evidence>
<proteinExistence type="inferred from homology"/>
<dbReference type="PANTHER" id="PTHR21109:SF0">
    <property type="entry name" value="SMALL RIBOSOMAL SUBUNIT PROTEIN BS21M"/>
    <property type="match status" value="1"/>
</dbReference>
<keyword evidence="5" id="KW-1185">Reference proteome</keyword>
<dbReference type="GO" id="GO:0006412">
    <property type="term" value="P:translation"/>
    <property type="evidence" value="ECO:0007669"/>
    <property type="project" value="InterPro"/>
</dbReference>
<keyword evidence="2" id="KW-0689">Ribosomal protein</keyword>
<keyword evidence="3" id="KW-0687">Ribonucleoprotein</keyword>
<dbReference type="EMBL" id="OV696687">
    <property type="protein sequence ID" value="CAH1254929.1"/>
    <property type="molecule type" value="Genomic_DNA"/>
</dbReference>
<dbReference type="NCBIfam" id="TIGR00030">
    <property type="entry name" value="S21p"/>
    <property type="match status" value="1"/>
</dbReference>
<dbReference type="InterPro" id="IPR038380">
    <property type="entry name" value="Ribosomal_bS21_sf"/>
</dbReference>
<dbReference type="Pfam" id="PF01165">
    <property type="entry name" value="Ribosomal_S21"/>
    <property type="match status" value="1"/>
</dbReference>
<reference evidence="4" key="1">
    <citation type="submission" date="2022-01" db="EMBL/GenBank/DDBJ databases">
        <authorList>
            <person name="Braso-Vives M."/>
        </authorList>
    </citation>
    <scope>NUCLEOTIDE SEQUENCE</scope>
</reference>
<comment type="similarity">
    <text evidence="1">Belongs to the bacterial ribosomal protein bS21 family.</text>
</comment>
<dbReference type="GO" id="GO:0005840">
    <property type="term" value="C:ribosome"/>
    <property type="evidence" value="ECO:0007669"/>
    <property type="project" value="UniProtKB-KW"/>
</dbReference>
<sequence length="86" mass="10804">MIKYYQFIARTVFVKNGNVDAAYRALNNVLTREGFLEDVRRRRYYEKPWQYRRRVNYENMRDIYNKEMVRKIDFTMRKSRPNPWVV</sequence>